<dbReference type="CDD" id="cd04413">
    <property type="entry name" value="NDPk_I"/>
    <property type="match status" value="1"/>
</dbReference>
<evidence type="ECO:0000256" key="2">
    <source>
        <dbReference type="ARBA" id="ARBA00008142"/>
    </source>
</evidence>
<name>A0A1G1XPU7_9BACT</name>
<dbReference type="EC" id="2.7.4.6" evidence="3"/>
<evidence type="ECO:0000259" key="7">
    <source>
        <dbReference type="SMART" id="SM00562"/>
    </source>
</evidence>
<dbReference type="PANTHER" id="PTHR11349">
    <property type="entry name" value="NUCLEOSIDE DIPHOSPHATE KINASE"/>
    <property type="match status" value="1"/>
</dbReference>
<evidence type="ECO:0000256" key="5">
    <source>
        <dbReference type="ARBA" id="ARBA00022777"/>
    </source>
</evidence>
<protein>
    <recommendedName>
        <fullName evidence="3">nucleoside-diphosphate kinase</fullName>
        <ecNumber evidence="3">2.7.4.6</ecNumber>
    </recommendedName>
</protein>
<dbReference type="SUPFAM" id="SSF54919">
    <property type="entry name" value="Nucleoside diphosphate kinase, NDK"/>
    <property type="match status" value="1"/>
</dbReference>
<evidence type="ECO:0000256" key="1">
    <source>
        <dbReference type="ARBA" id="ARBA00001946"/>
    </source>
</evidence>
<comment type="caution">
    <text evidence="8">The sequence shown here is derived from an EMBL/GenBank/DDBJ whole genome shotgun (WGS) entry which is preliminary data.</text>
</comment>
<reference evidence="8 9" key="1">
    <citation type="journal article" date="2016" name="Nat. Commun.">
        <title>Thousands of microbial genomes shed light on interconnected biogeochemical processes in an aquifer system.</title>
        <authorList>
            <person name="Anantharaman K."/>
            <person name="Brown C.T."/>
            <person name="Hug L.A."/>
            <person name="Sharon I."/>
            <person name="Castelle C.J."/>
            <person name="Probst A.J."/>
            <person name="Thomas B.C."/>
            <person name="Singh A."/>
            <person name="Wilkins M.J."/>
            <person name="Karaoz U."/>
            <person name="Brodie E.L."/>
            <person name="Williams K.H."/>
            <person name="Hubbard S.S."/>
            <person name="Banfield J.F."/>
        </authorList>
    </citation>
    <scope>NUCLEOTIDE SEQUENCE [LARGE SCALE GENOMIC DNA]</scope>
</reference>
<comment type="cofactor">
    <cofactor evidence="1">
        <name>Mg(2+)</name>
        <dbReference type="ChEBI" id="CHEBI:18420"/>
    </cofactor>
</comment>
<evidence type="ECO:0000256" key="6">
    <source>
        <dbReference type="PROSITE-ProRule" id="PRU00706"/>
    </source>
</evidence>
<comment type="similarity">
    <text evidence="2 6">Belongs to the NDK family.</text>
</comment>
<dbReference type="PROSITE" id="PS51374">
    <property type="entry name" value="NDPK_LIKE"/>
    <property type="match status" value="1"/>
</dbReference>
<organism evidence="8 9">
    <name type="scientific">Candidatus Buchananbacteria bacterium RBG_13_36_9</name>
    <dbReference type="NCBI Taxonomy" id="1797530"/>
    <lineage>
        <taxon>Bacteria</taxon>
        <taxon>Candidatus Buchananiibacteriota</taxon>
    </lineage>
</organism>
<evidence type="ECO:0000313" key="9">
    <source>
        <dbReference type="Proteomes" id="UP000176498"/>
    </source>
</evidence>
<sequence>MMEKTLVLIKPDGVQRNLIGEIISRFERSGSKLVAMKLVRANDKMVEKHYTIDPEWIKKVGTKAIESYKEKGLEPPNNDSVAVGKDVLKRLKDFMTAGPVVAMVWEGNAVVALVRKICGSTEPFSAAIGTIRGDYNPIETYQMADLANRAIRNLVHASGTPEEAEKEIAIWFKKEEILDYNLARDTILYDYNWKI</sequence>
<feature type="domain" description="Nucleoside diphosphate kinase-like" evidence="7">
    <location>
        <begin position="2"/>
        <end position="179"/>
    </location>
</feature>
<accession>A0A1G1XPU7</accession>
<dbReference type="SMART" id="SM00562">
    <property type="entry name" value="NDK"/>
    <property type="match status" value="1"/>
</dbReference>
<evidence type="ECO:0000313" key="8">
    <source>
        <dbReference type="EMBL" id="OGY41397.1"/>
    </source>
</evidence>
<dbReference type="Proteomes" id="UP000176498">
    <property type="component" value="Unassembled WGS sequence"/>
</dbReference>
<keyword evidence="5" id="KW-0418">Kinase</keyword>
<comment type="caution">
    <text evidence="6">Lacks conserved residue(s) required for the propagation of feature annotation.</text>
</comment>
<evidence type="ECO:0000256" key="3">
    <source>
        <dbReference type="ARBA" id="ARBA00012966"/>
    </source>
</evidence>
<proteinExistence type="inferred from homology"/>
<dbReference type="Pfam" id="PF00334">
    <property type="entry name" value="NDK"/>
    <property type="match status" value="2"/>
</dbReference>
<gene>
    <name evidence="8" type="ORF">A2Y82_00215</name>
</gene>
<evidence type="ECO:0000256" key="4">
    <source>
        <dbReference type="ARBA" id="ARBA00022679"/>
    </source>
</evidence>
<dbReference type="EMBL" id="MHHZ01000019">
    <property type="protein sequence ID" value="OGY41397.1"/>
    <property type="molecule type" value="Genomic_DNA"/>
</dbReference>
<dbReference type="Gene3D" id="3.30.70.141">
    <property type="entry name" value="Nucleoside diphosphate kinase-like domain"/>
    <property type="match status" value="1"/>
</dbReference>
<keyword evidence="4" id="KW-0808">Transferase</keyword>
<dbReference type="InterPro" id="IPR034907">
    <property type="entry name" value="NDK-like_dom"/>
</dbReference>
<dbReference type="GO" id="GO:0004550">
    <property type="term" value="F:nucleoside diphosphate kinase activity"/>
    <property type="evidence" value="ECO:0007669"/>
    <property type="project" value="UniProtKB-EC"/>
</dbReference>
<dbReference type="InterPro" id="IPR036850">
    <property type="entry name" value="NDK-like_dom_sf"/>
</dbReference>
<dbReference type="AlphaFoldDB" id="A0A1G1XPU7"/>